<sequence>MASYDFNIDILSEILSRADLKTMKKCRILSKKYNALTYESSFIQSHVQRTKTLCGYLIQGLSSNGLYSTFVSEDNPGIDDKKLRLDFLPARYVEILAVVDIGLVFCKSQHPEDQYYICKPTTQQWELIPSPNPPYPNPPYPVQKIAMIVLKSNPLWFKITRLSDDFDFCDSVFKSLDCRIFDSNTGLGNNQMI</sequence>
<organism evidence="1 2">
    <name type="scientific">Hibiscus sabdariffa</name>
    <name type="common">roselle</name>
    <dbReference type="NCBI Taxonomy" id="183260"/>
    <lineage>
        <taxon>Eukaryota</taxon>
        <taxon>Viridiplantae</taxon>
        <taxon>Streptophyta</taxon>
        <taxon>Embryophyta</taxon>
        <taxon>Tracheophyta</taxon>
        <taxon>Spermatophyta</taxon>
        <taxon>Magnoliopsida</taxon>
        <taxon>eudicotyledons</taxon>
        <taxon>Gunneridae</taxon>
        <taxon>Pentapetalae</taxon>
        <taxon>rosids</taxon>
        <taxon>malvids</taxon>
        <taxon>Malvales</taxon>
        <taxon>Malvaceae</taxon>
        <taxon>Malvoideae</taxon>
        <taxon>Hibiscus</taxon>
    </lineage>
</organism>
<dbReference type="PANTHER" id="PTHR35546">
    <property type="entry name" value="F-BOX PROTEIN INTERACTION DOMAIN PROTEIN-RELATED"/>
    <property type="match status" value="1"/>
</dbReference>
<name>A0ABR2DR92_9ROSI</name>
<dbReference type="PANTHER" id="PTHR35546:SF16">
    <property type="entry name" value="F-BOX ASSOCIATED UBIQUITINATION EFFECTOR FAMILY PROTEIN-RELATED"/>
    <property type="match status" value="1"/>
</dbReference>
<evidence type="ECO:0000313" key="1">
    <source>
        <dbReference type="EMBL" id="KAK8542914.1"/>
    </source>
</evidence>
<keyword evidence="2" id="KW-1185">Reference proteome</keyword>
<evidence type="ECO:0000313" key="2">
    <source>
        <dbReference type="Proteomes" id="UP001472677"/>
    </source>
</evidence>
<evidence type="ECO:0008006" key="3">
    <source>
        <dbReference type="Google" id="ProtNLM"/>
    </source>
</evidence>
<dbReference type="InterPro" id="IPR036047">
    <property type="entry name" value="F-box-like_dom_sf"/>
</dbReference>
<gene>
    <name evidence="1" type="ORF">V6N12_015490</name>
</gene>
<dbReference type="EMBL" id="JBBPBM010000024">
    <property type="protein sequence ID" value="KAK8542914.1"/>
    <property type="molecule type" value="Genomic_DNA"/>
</dbReference>
<dbReference type="Proteomes" id="UP001472677">
    <property type="component" value="Unassembled WGS sequence"/>
</dbReference>
<dbReference type="SUPFAM" id="SSF81383">
    <property type="entry name" value="F-box domain"/>
    <property type="match status" value="1"/>
</dbReference>
<protein>
    <recommendedName>
        <fullName evidence="3">F-box domain-containing protein</fullName>
    </recommendedName>
</protein>
<reference evidence="1 2" key="1">
    <citation type="journal article" date="2024" name="G3 (Bethesda)">
        <title>Genome assembly of Hibiscus sabdariffa L. provides insights into metabolisms of medicinal natural products.</title>
        <authorList>
            <person name="Kim T."/>
        </authorList>
    </citation>
    <scope>NUCLEOTIDE SEQUENCE [LARGE SCALE GENOMIC DNA]</scope>
    <source>
        <strain evidence="1">TK-2024</strain>
        <tissue evidence="1">Old leaves</tissue>
    </source>
</reference>
<dbReference type="InterPro" id="IPR055290">
    <property type="entry name" value="At3g26010-like"/>
</dbReference>
<accession>A0ABR2DR92</accession>
<proteinExistence type="predicted"/>
<comment type="caution">
    <text evidence="1">The sequence shown here is derived from an EMBL/GenBank/DDBJ whole genome shotgun (WGS) entry which is preliminary data.</text>
</comment>